<dbReference type="Proteomes" id="UP000177798">
    <property type="component" value="Chromosome 13"/>
</dbReference>
<proteinExistence type="predicted"/>
<dbReference type="EMBL" id="CP017826">
    <property type="protein sequence ID" value="APA14836.1"/>
    <property type="molecule type" value="Genomic_DNA"/>
</dbReference>
<evidence type="ECO:0000313" key="3">
    <source>
        <dbReference type="Proteomes" id="UP000177798"/>
    </source>
</evidence>
<feature type="region of interest" description="Disordered" evidence="1">
    <location>
        <begin position="211"/>
        <end position="238"/>
    </location>
</feature>
<gene>
    <name evidence="2" type="ORF">sscle_13g096060</name>
</gene>
<feature type="compositionally biased region" description="Polar residues" evidence="1">
    <location>
        <begin position="1"/>
        <end position="22"/>
    </location>
</feature>
<sequence length="275" mass="30028">MSQTASSSSINNPENATQSNQPEVAIRTVPPKYVVFEYQGAPNFTITLEEISEPGALFTYVHVQSPIELFVYEVVFMVPSKQDTTKHSGVLLPPLKYITAEDRPVTLLALPSSFILRVREEVNKAWMGMGRLEKIKPYTPWKITQAPNLQAPEGFEYTVAVWKKASPNAPNQLTGTYDGALSFFVIKRVSFGVVNVELVVAFLELEHSTSSKSTQSSGATSAQASNAQSSGATDTQASNVQGSIIDLTNIQESSTRGCSSDDIDTPEINTYYLGF</sequence>
<organism evidence="2 3">
    <name type="scientific">Sclerotinia sclerotiorum (strain ATCC 18683 / 1980 / Ss-1)</name>
    <name type="common">White mold</name>
    <name type="synonym">Whetzelinia sclerotiorum</name>
    <dbReference type="NCBI Taxonomy" id="665079"/>
    <lineage>
        <taxon>Eukaryota</taxon>
        <taxon>Fungi</taxon>
        <taxon>Dikarya</taxon>
        <taxon>Ascomycota</taxon>
        <taxon>Pezizomycotina</taxon>
        <taxon>Leotiomycetes</taxon>
        <taxon>Helotiales</taxon>
        <taxon>Sclerotiniaceae</taxon>
        <taxon>Sclerotinia</taxon>
    </lineage>
</organism>
<dbReference type="OrthoDB" id="3545702at2759"/>
<accession>A0A1D9QIS8</accession>
<feature type="region of interest" description="Disordered" evidence="1">
    <location>
        <begin position="1"/>
        <end position="23"/>
    </location>
</feature>
<dbReference type="AlphaFoldDB" id="A0A1D9QIS8"/>
<evidence type="ECO:0000256" key="1">
    <source>
        <dbReference type="SAM" id="MobiDB-lite"/>
    </source>
</evidence>
<dbReference type="VEuPathDB" id="FungiDB:sscle_13g096060"/>
<name>A0A1D9QIS8_SCLS1</name>
<reference evidence="3" key="1">
    <citation type="journal article" date="2017" name="Genome Biol. Evol.">
        <title>The complete genome sequence of the phytopathogenic fungus Sclerotinia sclerotiorum reveals insights into the genome architecture of broad host range pathogens.</title>
        <authorList>
            <person name="Derbyshire M."/>
            <person name="Denton-Giles M."/>
            <person name="Hegedus D."/>
            <person name="Seifbarghy S."/>
            <person name="Rollins J."/>
            <person name="van Kan J."/>
            <person name="Seidl M.F."/>
            <person name="Faino L."/>
            <person name="Mbengue M."/>
            <person name="Navaud O."/>
            <person name="Raffaele S."/>
            <person name="Hammond-Kosack K."/>
            <person name="Heard S."/>
            <person name="Oliver R."/>
        </authorList>
    </citation>
    <scope>NUCLEOTIDE SEQUENCE [LARGE SCALE GENOMIC DNA]</scope>
    <source>
        <strain evidence="3">ATCC 18683 / 1980 / Ss-1</strain>
    </source>
</reference>
<feature type="compositionally biased region" description="Low complexity" evidence="1">
    <location>
        <begin position="211"/>
        <end position="233"/>
    </location>
</feature>
<protein>
    <submittedName>
        <fullName evidence="2">Uncharacterized protein</fullName>
    </submittedName>
</protein>
<evidence type="ECO:0000313" key="2">
    <source>
        <dbReference type="EMBL" id="APA14836.1"/>
    </source>
</evidence>